<dbReference type="EMBL" id="MCGG01000036">
    <property type="protein sequence ID" value="OEJ66276.1"/>
    <property type="molecule type" value="Genomic_DNA"/>
</dbReference>
<dbReference type="InterPro" id="IPR016181">
    <property type="entry name" value="Acyl_CoA_acyltransferase"/>
</dbReference>
<feature type="domain" description="N-acetyltransferase" evidence="1">
    <location>
        <begin position="8"/>
        <end position="171"/>
    </location>
</feature>
<dbReference type="InterPro" id="IPR000182">
    <property type="entry name" value="GNAT_dom"/>
</dbReference>
<organism evidence="2 3">
    <name type="scientific">Magnetovibrio blakemorei</name>
    <dbReference type="NCBI Taxonomy" id="28181"/>
    <lineage>
        <taxon>Bacteria</taxon>
        <taxon>Pseudomonadati</taxon>
        <taxon>Pseudomonadota</taxon>
        <taxon>Alphaproteobacteria</taxon>
        <taxon>Rhodospirillales</taxon>
        <taxon>Magnetovibrionaceae</taxon>
        <taxon>Magnetovibrio</taxon>
    </lineage>
</organism>
<dbReference type="RefSeq" id="WP_069958481.1">
    <property type="nucleotide sequence ID" value="NZ_MCGG01000036.1"/>
</dbReference>
<name>A0A1E5Q6H5_9PROT</name>
<sequence length="179" mass="19361">MNHTTPSLIIRDATDQDAADIQRIYAHHVETGTASFEEVAPDVATIAERRRTIVKGGTPYIVAVLDGKVHGFAYVSSFRPRSAYRHTVEDSIYVDPQTTGKGIGTQLLSALIERSTALGFRQMVAVIGGGQNVASINLHARQGFKQVGHLQSTGFKLGAWVDTVFMQRALGPGDTTLPQ</sequence>
<dbReference type="PANTHER" id="PTHR43072">
    <property type="entry name" value="N-ACETYLTRANSFERASE"/>
    <property type="match status" value="1"/>
</dbReference>
<accession>A0A1E5Q6H5</accession>
<dbReference type="Pfam" id="PF00583">
    <property type="entry name" value="Acetyltransf_1"/>
    <property type="match status" value="1"/>
</dbReference>
<proteinExistence type="predicted"/>
<dbReference type="Proteomes" id="UP000095347">
    <property type="component" value="Unassembled WGS sequence"/>
</dbReference>
<keyword evidence="3" id="KW-1185">Reference proteome</keyword>
<evidence type="ECO:0000313" key="2">
    <source>
        <dbReference type="EMBL" id="OEJ66276.1"/>
    </source>
</evidence>
<dbReference type="AlphaFoldDB" id="A0A1E5Q6H5"/>
<dbReference type="Gene3D" id="3.40.630.30">
    <property type="match status" value="1"/>
</dbReference>
<dbReference type="PANTHER" id="PTHR43072:SF8">
    <property type="entry name" value="ACYLTRANSFERASE FABY-RELATED"/>
    <property type="match status" value="1"/>
</dbReference>
<comment type="caution">
    <text evidence="2">The sequence shown here is derived from an EMBL/GenBank/DDBJ whole genome shotgun (WGS) entry which is preliminary data.</text>
</comment>
<dbReference type="OrthoDB" id="5459937at2"/>
<evidence type="ECO:0000313" key="3">
    <source>
        <dbReference type="Proteomes" id="UP000095347"/>
    </source>
</evidence>
<protein>
    <submittedName>
        <fullName evidence="2">GNAT family N-acetyltransferase</fullName>
    </submittedName>
</protein>
<dbReference type="GO" id="GO:0016747">
    <property type="term" value="F:acyltransferase activity, transferring groups other than amino-acyl groups"/>
    <property type="evidence" value="ECO:0007669"/>
    <property type="project" value="InterPro"/>
</dbReference>
<reference evidence="3" key="1">
    <citation type="submission" date="2016-07" db="EMBL/GenBank/DDBJ databases">
        <authorList>
            <person name="Florea S."/>
            <person name="Webb J.S."/>
            <person name="Jaromczyk J."/>
            <person name="Schardl C.L."/>
        </authorList>
    </citation>
    <scope>NUCLEOTIDE SEQUENCE [LARGE SCALE GENOMIC DNA]</scope>
    <source>
        <strain evidence="3">MV-1</strain>
    </source>
</reference>
<dbReference type="CDD" id="cd04301">
    <property type="entry name" value="NAT_SF"/>
    <property type="match status" value="1"/>
</dbReference>
<dbReference type="STRING" id="28181.BEN30_12890"/>
<dbReference type="PROSITE" id="PS51186">
    <property type="entry name" value="GNAT"/>
    <property type="match status" value="1"/>
</dbReference>
<evidence type="ECO:0000259" key="1">
    <source>
        <dbReference type="PROSITE" id="PS51186"/>
    </source>
</evidence>
<keyword evidence="2" id="KW-0808">Transferase</keyword>
<dbReference type="SUPFAM" id="SSF55729">
    <property type="entry name" value="Acyl-CoA N-acyltransferases (Nat)"/>
    <property type="match status" value="1"/>
</dbReference>
<gene>
    <name evidence="2" type="ORF">BEN30_12890</name>
</gene>